<name>A0A4V3DXW8_9HYPH</name>
<keyword evidence="3" id="KW-1185">Reference proteome</keyword>
<reference evidence="2 3" key="1">
    <citation type="submission" date="2019-03" db="EMBL/GenBank/DDBJ databases">
        <title>Genomic Encyclopedia of Type Strains, Phase IV (KMG-IV): sequencing the most valuable type-strain genomes for metagenomic binning, comparative biology and taxonomic classification.</title>
        <authorList>
            <person name="Goeker M."/>
        </authorList>
    </citation>
    <scope>NUCLEOTIDE SEQUENCE [LARGE SCALE GENOMIC DNA]</scope>
    <source>
        <strain evidence="2 3">DSM 25903</strain>
    </source>
</reference>
<dbReference type="AlphaFoldDB" id="A0A4V3DXW8"/>
<evidence type="ECO:0000313" key="3">
    <source>
        <dbReference type="Proteomes" id="UP000295122"/>
    </source>
</evidence>
<dbReference type="RefSeq" id="WP_133771262.1">
    <property type="nucleotide sequence ID" value="NZ_SNZR01000013.1"/>
</dbReference>
<accession>A0A4V3DXW8</accession>
<dbReference type="OrthoDB" id="6213869at2"/>
<evidence type="ECO:0000256" key="1">
    <source>
        <dbReference type="SAM" id="SignalP"/>
    </source>
</evidence>
<feature type="chain" id="PRO_5020847548" description="Lipoprotein" evidence="1">
    <location>
        <begin position="26"/>
        <end position="129"/>
    </location>
</feature>
<dbReference type="EMBL" id="SNZR01000013">
    <property type="protein sequence ID" value="TDR90119.1"/>
    <property type="molecule type" value="Genomic_DNA"/>
</dbReference>
<protein>
    <recommendedName>
        <fullName evidence="4">Lipoprotein</fullName>
    </recommendedName>
</protein>
<proteinExistence type="predicted"/>
<evidence type="ECO:0008006" key="4">
    <source>
        <dbReference type="Google" id="ProtNLM"/>
    </source>
</evidence>
<sequence>MSERRGGVGFAAMLAAALGASGAAAQTCAWMPRPVAEDAVRYLAPGTEVQGYCAPCRDRQAVKATVQRTEIRPIDTYNHQVLINGQATDIAYLYVLDPRRKRWRNLGLIIRCHEEDDVPPTLPANRVAP</sequence>
<keyword evidence="1" id="KW-0732">Signal</keyword>
<dbReference type="Proteomes" id="UP000295122">
    <property type="component" value="Unassembled WGS sequence"/>
</dbReference>
<gene>
    <name evidence="2" type="ORF">EV668_2961</name>
</gene>
<comment type="caution">
    <text evidence="2">The sequence shown here is derived from an EMBL/GenBank/DDBJ whole genome shotgun (WGS) entry which is preliminary data.</text>
</comment>
<organism evidence="2 3">
    <name type="scientific">Enterovirga rhinocerotis</name>
    <dbReference type="NCBI Taxonomy" id="1339210"/>
    <lineage>
        <taxon>Bacteria</taxon>
        <taxon>Pseudomonadati</taxon>
        <taxon>Pseudomonadota</taxon>
        <taxon>Alphaproteobacteria</taxon>
        <taxon>Hyphomicrobiales</taxon>
        <taxon>Methylobacteriaceae</taxon>
        <taxon>Enterovirga</taxon>
    </lineage>
</organism>
<evidence type="ECO:0000313" key="2">
    <source>
        <dbReference type="EMBL" id="TDR90119.1"/>
    </source>
</evidence>
<feature type="signal peptide" evidence="1">
    <location>
        <begin position="1"/>
        <end position="25"/>
    </location>
</feature>